<name>A0A2B7WW92_9EURO</name>
<dbReference type="AlphaFoldDB" id="A0A2B7WW92"/>
<dbReference type="STRING" id="1447875.A0A2B7WW92"/>
<accession>A0A2B7WW92</accession>
<feature type="compositionally biased region" description="Basic and acidic residues" evidence="1">
    <location>
        <begin position="131"/>
        <end position="147"/>
    </location>
</feature>
<protein>
    <submittedName>
        <fullName evidence="2">Uncharacterized protein</fullName>
    </submittedName>
</protein>
<sequence length="391" mass="44281">MAYYDRIKTPRIFLENALTRQAVSFATLQQSENWECAASRWGIQHLFACRVICKQPSDILPLLADRVYPGCEDGLHECINNLIQGPRDSAATLKRMAEIQIVHAYERESLGYVWAALAPLLKSERVDFHTSTSERRVRERRQPERQDYVSSAGFQISSSPPDMADTASSAPSSIEYTEGPSAPLVEDYTVRFLSCLIRCVLNYSQPLTKSKPFIQYHDERLAYAFGTNTEKGFKAIDDGGVQIEQEENSQVALVEAKRSFQDIRDGSPTVSDELLAQIVGEALAARVSKTERVSENNIVSIVAVKYYIKFFHFSITEEFVHQFRTLAPTDENPDMATYMQLDSTGWFDMRGKAGRKYFVRHLLGLIGWANDAVIKGNIQDLENLEDFMDTE</sequence>
<gene>
    <name evidence="2" type="ORF">AJ79_08138</name>
</gene>
<dbReference type="Proteomes" id="UP000223968">
    <property type="component" value="Unassembled WGS sequence"/>
</dbReference>
<feature type="compositionally biased region" description="Polar residues" evidence="1">
    <location>
        <begin position="148"/>
        <end position="175"/>
    </location>
</feature>
<dbReference type="EMBL" id="PDNB01000182">
    <property type="protein sequence ID" value="PGH00718.1"/>
    <property type="molecule type" value="Genomic_DNA"/>
</dbReference>
<organism evidence="2 3">
    <name type="scientific">Helicocarpus griseus UAMH5409</name>
    <dbReference type="NCBI Taxonomy" id="1447875"/>
    <lineage>
        <taxon>Eukaryota</taxon>
        <taxon>Fungi</taxon>
        <taxon>Dikarya</taxon>
        <taxon>Ascomycota</taxon>
        <taxon>Pezizomycotina</taxon>
        <taxon>Eurotiomycetes</taxon>
        <taxon>Eurotiomycetidae</taxon>
        <taxon>Onygenales</taxon>
        <taxon>Ajellomycetaceae</taxon>
        <taxon>Helicocarpus</taxon>
    </lineage>
</organism>
<evidence type="ECO:0000313" key="3">
    <source>
        <dbReference type="Proteomes" id="UP000223968"/>
    </source>
</evidence>
<comment type="caution">
    <text evidence="2">The sequence shown here is derived from an EMBL/GenBank/DDBJ whole genome shotgun (WGS) entry which is preliminary data.</text>
</comment>
<evidence type="ECO:0000313" key="2">
    <source>
        <dbReference type="EMBL" id="PGH00718.1"/>
    </source>
</evidence>
<evidence type="ECO:0000256" key="1">
    <source>
        <dbReference type="SAM" id="MobiDB-lite"/>
    </source>
</evidence>
<dbReference type="OrthoDB" id="4646997at2759"/>
<feature type="region of interest" description="Disordered" evidence="1">
    <location>
        <begin position="131"/>
        <end position="175"/>
    </location>
</feature>
<proteinExistence type="predicted"/>
<keyword evidence="3" id="KW-1185">Reference proteome</keyword>
<reference evidence="2 3" key="1">
    <citation type="submission" date="2017-10" db="EMBL/GenBank/DDBJ databases">
        <title>Comparative genomics in systemic dimorphic fungi from Ajellomycetaceae.</title>
        <authorList>
            <person name="Munoz J.F."/>
            <person name="Mcewen J.G."/>
            <person name="Clay O.K."/>
            <person name="Cuomo C.A."/>
        </authorList>
    </citation>
    <scope>NUCLEOTIDE SEQUENCE [LARGE SCALE GENOMIC DNA]</scope>
    <source>
        <strain evidence="2 3">UAMH5409</strain>
    </source>
</reference>